<accession>A0ABQ7IYQ8</accession>
<sequence length="101" mass="10889">MASASGVKPTLVDLLQTPISQSLPADIVESILLQPLFLQIPYALNLRTISAPLLPSNRVFVSGSLSHLPSSLLALLESQYNVKTIYSFLSSSEEPILKPPT</sequence>
<keyword evidence="2" id="KW-1185">Reference proteome</keyword>
<protein>
    <submittedName>
        <fullName evidence="1">Uncharacterized protein</fullName>
    </submittedName>
</protein>
<dbReference type="RefSeq" id="XP_038814190.1">
    <property type="nucleotide sequence ID" value="XM_038949205.1"/>
</dbReference>
<dbReference type="EMBL" id="RCSX01000003">
    <property type="protein sequence ID" value="KAF7937272.1"/>
    <property type="molecule type" value="Genomic_DNA"/>
</dbReference>
<name>A0ABQ7IYQ8_9HELO</name>
<dbReference type="Proteomes" id="UP000783213">
    <property type="component" value="Unassembled WGS sequence"/>
</dbReference>
<dbReference type="GeneID" id="62228360"/>
<organism evidence="1 2">
    <name type="scientific">Botrytis deweyae</name>
    <dbReference type="NCBI Taxonomy" id="2478750"/>
    <lineage>
        <taxon>Eukaryota</taxon>
        <taxon>Fungi</taxon>
        <taxon>Dikarya</taxon>
        <taxon>Ascomycota</taxon>
        <taxon>Pezizomycotina</taxon>
        <taxon>Leotiomycetes</taxon>
        <taxon>Helotiales</taxon>
        <taxon>Sclerotiniaceae</taxon>
        <taxon>Botrytis</taxon>
    </lineage>
</organism>
<proteinExistence type="predicted"/>
<gene>
    <name evidence="1" type="ORF">EAE98_001586</name>
</gene>
<evidence type="ECO:0000313" key="1">
    <source>
        <dbReference type="EMBL" id="KAF7937272.1"/>
    </source>
</evidence>
<reference evidence="1 2" key="1">
    <citation type="journal article" date="2020" name="Genome Biol. Evol.">
        <title>Comparative genomics of Sclerotiniaceae.</title>
        <authorList>
            <person name="Valero Jimenez C.A."/>
            <person name="Steentjes M."/>
            <person name="Scholten O.E."/>
            <person name="Van Kan J.A.L."/>
        </authorList>
    </citation>
    <scope>NUCLEOTIDE SEQUENCE [LARGE SCALE GENOMIC DNA]</scope>
    <source>
        <strain evidence="1 2">B1</strain>
    </source>
</reference>
<evidence type="ECO:0000313" key="2">
    <source>
        <dbReference type="Proteomes" id="UP000783213"/>
    </source>
</evidence>
<comment type="caution">
    <text evidence="1">The sequence shown here is derived from an EMBL/GenBank/DDBJ whole genome shotgun (WGS) entry which is preliminary data.</text>
</comment>